<dbReference type="InterPro" id="IPR051368">
    <property type="entry name" value="SerProtInhib-TIL_Domain"/>
</dbReference>
<keyword evidence="1" id="KW-0646">Protease inhibitor</keyword>
<dbReference type="Gene3D" id="2.10.25.10">
    <property type="entry name" value="Laminin"/>
    <property type="match status" value="1"/>
</dbReference>
<dbReference type="SUPFAM" id="SSF57567">
    <property type="entry name" value="Serine protease inhibitors"/>
    <property type="match status" value="1"/>
</dbReference>
<feature type="chain" id="PRO_5043540789" description="TIL domain-containing protein" evidence="3">
    <location>
        <begin position="20"/>
        <end position="107"/>
    </location>
</feature>
<dbReference type="Pfam" id="PF01826">
    <property type="entry name" value="TIL"/>
    <property type="match status" value="1"/>
</dbReference>
<evidence type="ECO:0000313" key="6">
    <source>
        <dbReference type="Proteomes" id="UP000824782"/>
    </source>
</evidence>
<accession>A0AAV6ZJN3</accession>
<protein>
    <recommendedName>
        <fullName evidence="4">TIL domain-containing protein</fullName>
    </recommendedName>
</protein>
<feature type="signal peptide" evidence="3">
    <location>
        <begin position="1"/>
        <end position="19"/>
    </location>
</feature>
<evidence type="ECO:0000256" key="2">
    <source>
        <dbReference type="ARBA" id="ARBA00023157"/>
    </source>
</evidence>
<dbReference type="GO" id="GO:0030414">
    <property type="term" value="F:peptidase inhibitor activity"/>
    <property type="evidence" value="ECO:0007669"/>
    <property type="project" value="UniProtKB-KW"/>
</dbReference>
<evidence type="ECO:0000256" key="1">
    <source>
        <dbReference type="ARBA" id="ARBA00022690"/>
    </source>
</evidence>
<organism evidence="5 6">
    <name type="scientific">Engystomops pustulosus</name>
    <name type="common">Tungara frog</name>
    <name type="synonym">Physalaemus pustulosus</name>
    <dbReference type="NCBI Taxonomy" id="76066"/>
    <lineage>
        <taxon>Eukaryota</taxon>
        <taxon>Metazoa</taxon>
        <taxon>Chordata</taxon>
        <taxon>Craniata</taxon>
        <taxon>Vertebrata</taxon>
        <taxon>Euteleostomi</taxon>
        <taxon>Amphibia</taxon>
        <taxon>Batrachia</taxon>
        <taxon>Anura</taxon>
        <taxon>Neobatrachia</taxon>
        <taxon>Hyloidea</taxon>
        <taxon>Leptodactylidae</taxon>
        <taxon>Leiuperinae</taxon>
        <taxon>Engystomops</taxon>
    </lineage>
</organism>
<proteinExistence type="predicted"/>
<dbReference type="InterPro" id="IPR002919">
    <property type="entry name" value="TIL_dom"/>
</dbReference>
<evidence type="ECO:0000259" key="4">
    <source>
        <dbReference type="Pfam" id="PF01826"/>
    </source>
</evidence>
<feature type="domain" description="TIL" evidence="4">
    <location>
        <begin position="33"/>
        <end position="90"/>
    </location>
</feature>
<name>A0AAV6ZJN3_ENGPU</name>
<dbReference type="CDD" id="cd19941">
    <property type="entry name" value="TIL"/>
    <property type="match status" value="1"/>
</dbReference>
<comment type="caution">
    <text evidence="5">The sequence shown here is derived from an EMBL/GenBank/DDBJ whole genome shotgun (WGS) entry which is preliminary data.</text>
</comment>
<dbReference type="Proteomes" id="UP000824782">
    <property type="component" value="Unassembled WGS sequence"/>
</dbReference>
<dbReference type="AlphaFoldDB" id="A0AAV6ZJN3"/>
<dbReference type="InterPro" id="IPR036084">
    <property type="entry name" value="Ser_inhib-like_sf"/>
</dbReference>
<evidence type="ECO:0000256" key="3">
    <source>
        <dbReference type="SAM" id="SignalP"/>
    </source>
</evidence>
<keyword evidence="2" id="KW-1015">Disulfide bond</keyword>
<dbReference type="PANTHER" id="PTHR23259:SF70">
    <property type="entry name" value="ACCESSORY GLAND PROTEIN ACP62F-RELATED"/>
    <property type="match status" value="1"/>
</dbReference>
<sequence length="107" mass="12035">MTVWRILFFLQFGILVCLSAVVYHVPPFTAQKCLENQEWDECGTACPANCETIGMKDMICTMQCVEGCFCWGRYIFLSGTSGPCVLPEQCPKKKDPKPNKKPIGVKH</sequence>
<keyword evidence="6" id="KW-1185">Reference proteome</keyword>
<gene>
    <name evidence="5" type="ORF">GDO81_028031</name>
</gene>
<dbReference type="EMBL" id="WNYA01000681">
    <property type="protein sequence ID" value="KAG8547560.1"/>
    <property type="molecule type" value="Genomic_DNA"/>
</dbReference>
<keyword evidence="3" id="KW-0732">Signal</keyword>
<reference evidence="5" key="1">
    <citation type="thesis" date="2020" institute="ProQuest LLC" country="789 East Eisenhower Parkway, Ann Arbor, MI, USA">
        <title>Comparative Genomics and Chromosome Evolution.</title>
        <authorList>
            <person name="Mudd A.B."/>
        </authorList>
    </citation>
    <scope>NUCLEOTIDE SEQUENCE</scope>
    <source>
        <strain evidence="5">237g6f4</strain>
        <tissue evidence="5">Blood</tissue>
    </source>
</reference>
<evidence type="ECO:0000313" key="5">
    <source>
        <dbReference type="EMBL" id="KAG8547560.1"/>
    </source>
</evidence>
<dbReference type="PANTHER" id="PTHR23259">
    <property type="entry name" value="RIDDLE"/>
    <property type="match status" value="1"/>
</dbReference>